<reference evidence="1 2" key="1">
    <citation type="submission" date="2019-02" db="EMBL/GenBank/DDBJ databases">
        <title>Planctomycetal bacteria perform biofilm scaping via a novel small molecule.</title>
        <authorList>
            <person name="Jeske O."/>
            <person name="Boedeker C."/>
            <person name="Wiegand S."/>
            <person name="Breitling P."/>
            <person name="Kallscheuer N."/>
            <person name="Jogler M."/>
            <person name="Rohde M."/>
            <person name="Petersen J."/>
            <person name="Medema M.H."/>
            <person name="Surup F."/>
            <person name="Jogler C."/>
        </authorList>
    </citation>
    <scope>NUCLEOTIDE SEQUENCE [LARGE SCALE GENOMIC DNA]</scope>
    <source>
        <strain evidence="1 2">Mal15</strain>
    </source>
</reference>
<proteinExistence type="predicted"/>
<keyword evidence="2" id="KW-1185">Reference proteome</keyword>
<protein>
    <submittedName>
        <fullName evidence="1">Uncharacterized protein</fullName>
    </submittedName>
</protein>
<dbReference type="EMBL" id="CP036264">
    <property type="protein sequence ID" value="QEF98792.1"/>
    <property type="molecule type" value="Genomic_DNA"/>
</dbReference>
<dbReference type="Proteomes" id="UP000321353">
    <property type="component" value="Chromosome"/>
</dbReference>
<sequence>MNFEICVIPGRSFQHKETIQTRSIGRSSFGPSATSFAGSYQIRDMGRHFEDYIVRPQQVGLIGGQFHGSFPPNFAYQPLLDKQRSPGVIGNIGETVCGIVGLRALGLRAIDIVHIRATTPKRAPDFVFNIASLPTAFHQIADRMEIPASAMEFSPNWWPAEAKTTKRANHVTPFDDAFIQLVCYWRECSRSDVFQHSMGYGLIIITGYESGHRNINVFMLIPRNQCVLARYLQMTGVSKKTAADSKLASHLLADSKVRLRKLQETMFYGIPKV</sequence>
<name>A0A5B9MC55_9BACT</name>
<evidence type="ECO:0000313" key="1">
    <source>
        <dbReference type="EMBL" id="QEF98792.1"/>
    </source>
</evidence>
<accession>A0A5B9MC55</accession>
<evidence type="ECO:0000313" key="2">
    <source>
        <dbReference type="Proteomes" id="UP000321353"/>
    </source>
</evidence>
<dbReference type="RefSeq" id="WP_147868283.1">
    <property type="nucleotide sequence ID" value="NZ_CP036264.1"/>
</dbReference>
<organism evidence="1 2">
    <name type="scientific">Stieleria maiorica</name>
    <dbReference type="NCBI Taxonomy" id="2795974"/>
    <lineage>
        <taxon>Bacteria</taxon>
        <taxon>Pseudomonadati</taxon>
        <taxon>Planctomycetota</taxon>
        <taxon>Planctomycetia</taxon>
        <taxon>Pirellulales</taxon>
        <taxon>Pirellulaceae</taxon>
        <taxon>Stieleria</taxon>
    </lineage>
</organism>
<gene>
    <name evidence="1" type="ORF">Mal15_28480</name>
</gene>
<dbReference type="AlphaFoldDB" id="A0A5B9MC55"/>
<dbReference type="KEGG" id="smam:Mal15_28480"/>